<keyword evidence="2" id="KW-0808">Transferase</keyword>
<dbReference type="GO" id="GO:0016567">
    <property type="term" value="P:protein ubiquitination"/>
    <property type="evidence" value="ECO:0007669"/>
    <property type="project" value="TreeGrafter"/>
</dbReference>
<dbReference type="GO" id="GO:0004842">
    <property type="term" value="F:ubiquitin-protein transferase activity"/>
    <property type="evidence" value="ECO:0007669"/>
    <property type="project" value="TreeGrafter"/>
</dbReference>
<dbReference type="EMBL" id="CVRI01000059">
    <property type="protein sequence ID" value="CRL03524.1"/>
    <property type="molecule type" value="Genomic_DNA"/>
</dbReference>
<evidence type="ECO:0000313" key="13">
    <source>
        <dbReference type="Proteomes" id="UP000183832"/>
    </source>
</evidence>
<evidence type="ECO:0000259" key="11">
    <source>
        <dbReference type="PROSITE" id="PS51292"/>
    </source>
</evidence>
<proteinExistence type="predicted"/>
<dbReference type="STRING" id="568069.A0A1J1IVB1"/>
<feature type="domain" description="RING-CH-type" evidence="11">
    <location>
        <begin position="9"/>
        <end position="69"/>
    </location>
</feature>
<organism evidence="12 13">
    <name type="scientific">Clunio marinus</name>
    <dbReference type="NCBI Taxonomy" id="568069"/>
    <lineage>
        <taxon>Eukaryota</taxon>
        <taxon>Metazoa</taxon>
        <taxon>Ecdysozoa</taxon>
        <taxon>Arthropoda</taxon>
        <taxon>Hexapoda</taxon>
        <taxon>Insecta</taxon>
        <taxon>Pterygota</taxon>
        <taxon>Neoptera</taxon>
        <taxon>Endopterygota</taxon>
        <taxon>Diptera</taxon>
        <taxon>Nematocera</taxon>
        <taxon>Chironomoidea</taxon>
        <taxon>Chironomidae</taxon>
        <taxon>Clunio</taxon>
    </lineage>
</organism>
<evidence type="ECO:0000256" key="4">
    <source>
        <dbReference type="ARBA" id="ARBA00022723"/>
    </source>
</evidence>
<evidence type="ECO:0000256" key="5">
    <source>
        <dbReference type="ARBA" id="ARBA00022771"/>
    </source>
</evidence>
<keyword evidence="5" id="KW-0863">Zinc-finger</keyword>
<keyword evidence="8 10" id="KW-1133">Transmembrane helix</keyword>
<name>A0A1J1IVB1_9DIPT</name>
<evidence type="ECO:0000256" key="8">
    <source>
        <dbReference type="ARBA" id="ARBA00022989"/>
    </source>
</evidence>
<dbReference type="Pfam" id="PF12906">
    <property type="entry name" value="RINGv"/>
    <property type="match status" value="1"/>
</dbReference>
<dbReference type="PROSITE" id="PS51292">
    <property type="entry name" value="ZF_RING_CH"/>
    <property type="match status" value="1"/>
</dbReference>
<dbReference type="OrthoDB" id="273089at2759"/>
<evidence type="ECO:0000256" key="6">
    <source>
        <dbReference type="ARBA" id="ARBA00022786"/>
    </source>
</evidence>
<keyword evidence="4" id="KW-0479">Metal-binding</keyword>
<dbReference type="Gene3D" id="3.30.40.10">
    <property type="entry name" value="Zinc/RING finger domain, C3HC4 (zinc finger)"/>
    <property type="match status" value="1"/>
</dbReference>
<keyword evidence="6" id="KW-0833">Ubl conjugation pathway</keyword>
<dbReference type="SUPFAM" id="SSF57850">
    <property type="entry name" value="RING/U-box"/>
    <property type="match status" value="1"/>
</dbReference>
<dbReference type="InterPro" id="IPR011016">
    <property type="entry name" value="Znf_RING-CH"/>
</dbReference>
<reference evidence="12 13" key="1">
    <citation type="submission" date="2015-04" db="EMBL/GenBank/DDBJ databases">
        <authorList>
            <person name="Syromyatnikov M.Y."/>
            <person name="Popov V.N."/>
        </authorList>
    </citation>
    <scope>NUCLEOTIDE SEQUENCE [LARGE SCALE GENOMIC DNA]</scope>
</reference>
<dbReference type="Proteomes" id="UP000183832">
    <property type="component" value="Unassembled WGS sequence"/>
</dbReference>
<dbReference type="GO" id="GO:0008270">
    <property type="term" value="F:zinc ion binding"/>
    <property type="evidence" value="ECO:0007669"/>
    <property type="project" value="UniProtKB-KW"/>
</dbReference>
<feature type="transmembrane region" description="Helical" evidence="10">
    <location>
        <begin position="97"/>
        <end position="121"/>
    </location>
</feature>
<evidence type="ECO:0000256" key="3">
    <source>
        <dbReference type="ARBA" id="ARBA00022692"/>
    </source>
</evidence>
<dbReference type="AlphaFoldDB" id="A0A1J1IVB1"/>
<keyword evidence="13" id="KW-1185">Reference proteome</keyword>
<evidence type="ECO:0000256" key="9">
    <source>
        <dbReference type="ARBA" id="ARBA00023136"/>
    </source>
</evidence>
<evidence type="ECO:0000256" key="7">
    <source>
        <dbReference type="ARBA" id="ARBA00022833"/>
    </source>
</evidence>
<sequence>MENPSITSGLSKPSIICRICHMSEECERLLTPCMCKGTHAFVHQQCLEYWLSQSGLSHCELCLFHFATADHLRYGLWESMRIWFSHPSHRTLLQSDILLCLLLSIITFGLVALSMFCMYYLTATAHHSIEVPSHSRYWTEASIGVFLGI</sequence>
<gene>
    <name evidence="12" type="ORF">CLUMA_CG016172</name>
</gene>
<dbReference type="InterPro" id="IPR013083">
    <property type="entry name" value="Znf_RING/FYVE/PHD"/>
</dbReference>
<evidence type="ECO:0000256" key="2">
    <source>
        <dbReference type="ARBA" id="ARBA00022679"/>
    </source>
</evidence>
<evidence type="ECO:0000256" key="10">
    <source>
        <dbReference type="SAM" id="Phobius"/>
    </source>
</evidence>
<keyword evidence="9 10" id="KW-0472">Membrane</keyword>
<protein>
    <submittedName>
        <fullName evidence="12">CLUMA_CG016172, isoform A</fullName>
    </submittedName>
</protein>
<evidence type="ECO:0000256" key="1">
    <source>
        <dbReference type="ARBA" id="ARBA00004141"/>
    </source>
</evidence>
<comment type="subcellular location">
    <subcellularLocation>
        <location evidence="1">Membrane</location>
        <topology evidence="1">Multi-pass membrane protein</topology>
    </subcellularLocation>
</comment>
<feature type="non-terminal residue" evidence="12">
    <location>
        <position position="149"/>
    </location>
</feature>
<evidence type="ECO:0000313" key="12">
    <source>
        <dbReference type="EMBL" id="CRL03524.1"/>
    </source>
</evidence>
<dbReference type="PANTHER" id="PTHR46065">
    <property type="entry name" value="E3 UBIQUITIN-PROTEIN LIGASE MARCH 2/3 FAMILY MEMBER"/>
    <property type="match status" value="1"/>
</dbReference>
<accession>A0A1J1IVB1</accession>
<keyword evidence="7" id="KW-0862">Zinc</keyword>
<dbReference type="SMART" id="SM00744">
    <property type="entry name" value="RINGv"/>
    <property type="match status" value="1"/>
</dbReference>
<dbReference type="PANTHER" id="PTHR46065:SF3">
    <property type="entry name" value="FI20425P1"/>
    <property type="match status" value="1"/>
</dbReference>
<dbReference type="GO" id="GO:0016020">
    <property type="term" value="C:membrane"/>
    <property type="evidence" value="ECO:0007669"/>
    <property type="project" value="UniProtKB-SubCell"/>
</dbReference>
<keyword evidence="3 10" id="KW-0812">Transmembrane</keyword>